<dbReference type="OrthoDB" id="2160613at2759"/>
<dbReference type="InterPro" id="IPR032675">
    <property type="entry name" value="LRR_dom_sf"/>
</dbReference>
<keyword evidence="1" id="KW-0433">Leucine-rich repeat</keyword>
<evidence type="ECO:0000313" key="6">
    <source>
        <dbReference type="Proteomes" id="UP000499080"/>
    </source>
</evidence>
<dbReference type="PANTHER" id="PTHR11375:SF0">
    <property type="entry name" value="ACIDIC LEUCINE-RICH NUCLEAR PHOSPHOPROTEIN 32 FAMILY MEMBER A"/>
    <property type="match status" value="1"/>
</dbReference>
<feature type="region of interest" description="Disordered" evidence="4">
    <location>
        <begin position="74"/>
        <end position="125"/>
    </location>
</feature>
<reference evidence="5 6" key="1">
    <citation type="journal article" date="2019" name="Sci. Rep.">
        <title>Orb-weaving spider Araneus ventricosus genome elucidates the spidroin gene catalogue.</title>
        <authorList>
            <person name="Kono N."/>
            <person name="Nakamura H."/>
            <person name="Ohtoshi R."/>
            <person name="Moran D.A.P."/>
            <person name="Shinohara A."/>
            <person name="Yoshida Y."/>
            <person name="Fujiwara M."/>
            <person name="Mori M."/>
            <person name="Tomita M."/>
            <person name="Arakawa K."/>
        </authorList>
    </citation>
    <scope>NUCLEOTIDE SEQUENCE [LARGE SCALE GENOMIC DNA]</scope>
</reference>
<comment type="similarity">
    <text evidence="3">Belongs to the ANP32 family.</text>
</comment>
<evidence type="ECO:0000256" key="3">
    <source>
        <dbReference type="ARBA" id="ARBA00025777"/>
    </source>
</evidence>
<accession>A0A4Y2M5D2</accession>
<evidence type="ECO:0000256" key="2">
    <source>
        <dbReference type="ARBA" id="ARBA00022737"/>
    </source>
</evidence>
<protein>
    <submittedName>
        <fullName evidence="5">Uncharacterized protein</fullName>
    </submittedName>
</protein>
<dbReference type="AlphaFoldDB" id="A0A4Y2M5D2"/>
<comment type="caution">
    <text evidence="5">The sequence shown here is derived from an EMBL/GenBank/DDBJ whole genome shotgun (WGS) entry which is preliminary data.</text>
</comment>
<dbReference type="GO" id="GO:0042393">
    <property type="term" value="F:histone binding"/>
    <property type="evidence" value="ECO:0007669"/>
    <property type="project" value="TreeGrafter"/>
</dbReference>
<dbReference type="GO" id="GO:0005634">
    <property type="term" value="C:nucleus"/>
    <property type="evidence" value="ECO:0007669"/>
    <property type="project" value="TreeGrafter"/>
</dbReference>
<dbReference type="Gene3D" id="3.80.10.10">
    <property type="entry name" value="Ribonuclease Inhibitor"/>
    <property type="match status" value="1"/>
</dbReference>
<name>A0A4Y2M5D2_ARAVE</name>
<evidence type="ECO:0000313" key="5">
    <source>
        <dbReference type="EMBL" id="GBN21972.1"/>
    </source>
</evidence>
<dbReference type="PANTHER" id="PTHR11375">
    <property type="entry name" value="ACIDIC LEUCINE-RICH NUCLEAR PHOSPHOPROTEIN 32"/>
    <property type="match status" value="1"/>
</dbReference>
<keyword evidence="2" id="KW-0677">Repeat</keyword>
<keyword evidence="6" id="KW-1185">Reference proteome</keyword>
<evidence type="ECO:0000256" key="4">
    <source>
        <dbReference type="SAM" id="MobiDB-lite"/>
    </source>
</evidence>
<evidence type="ECO:0000256" key="1">
    <source>
        <dbReference type="ARBA" id="ARBA00022614"/>
    </source>
</evidence>
<dbReference type="Proteomes" id="UP000499080">
    <property type="component" value="Unassembled WGS sequence"/>
</dbReference>
<sequence length="262" mass="30647">MDSLNYSPSFGTFRALLRSAVREKIEGHTYKEFKNLKQLDLFSCEVTQTDNYKDKVFALLPGLVFLDGFDQNDKEVEDSDEENGVHDHNVDDSEDGGEDDDEEEENEDEEDDEDEEEDGEVGLSYLQKSIDEAKRKIGEEEEKKHLEEERRLQGQRQHELELARLQFRTVTADQGETQAFVQEAVSVKKKFHLPKLEFCQFSGYVKDWLPFWSQFEHIHKDADIAPENKFQYLLQATVSGYRARELKVFRQRVPITKKQLNL</sequence>
<organism evidence="5 6">
    <name type="scientific">Araneus ventricosus</name>
    <name type="common">Orbweaver spider</name>
    <name type="synonym">Epeira ventricosa</name>
    <dbReference type="NCBI Taxonomy" id="182803"/>
    <lineage>
        <taxon>Eukaryota</taxon>
        <taxon>Metazoa</taxon>
        <taxon>Ecdysozoa</taxon>
        <taxon>Arthropoda</taxon>
        <taxon>Chelicerata</taxon>
        <taxon>Arachnida</taxon>
        <taxon>Araneae</taxon>
        <taxon>Araneomorphae</taxon>
        <taxon>Entelegynae</taxon>
        <taxon>Araneoidea</taxon>
        <taxon>Araneidae</taxon>
        <taxon>Araneus</taxon>
    </lineage>
</organism>
<feature type="compositionally biased region" description="Acidic residues" evidence="4">
    <location>
        <begin position="92"/>
        <end position="120"/>
    </location>
</feature>
<proteinExistence type="inferred from homology"/>
<dbReference type="InterPro" id="IPR045081">
    <property type="entry name" value="AN32"/>
</dbReference>
<dbReference type="EMBL" id="BGPR01006800">
    <property type="protein sequence ID" value="GBN21972.1"/>
    <property type="molecule type" value="Genomic_DNA"/>
</dbReference>
<gene>
    <name evidence="5" type="ORF">AVEN_107041_1</name>
</gene>